<sequence length="361" mass="37441">MATSAVPHVVHAAPRMGSAADPRPFAAMVVNPASATVMWLPRHRPDPAPHPLTGPAAAQISSTAPAQPLAPVAHPADGAVIRLPIAHRTAVARASSAPALRLATFPPTDPVAPTARSVLGPRLAIAALRAASAAARPLTVEPVARRASATALPTAVGVEVSLPTATVGARRRRRARVRRLGIVVHRAASAVAQLLTVGRVASPASGPVLRRTMSRRMVPAEPTARPAKARPSGTAVRPVASVAHLLPTAVPGVRQPSALVMLVPEVCRQMARAGRMARLVKDRPLEIAVRPVASVVQLLPTAEQDARQRLARARPTAVAASQLMGTAARTVRHAEGRLSETVAQQMASAASQRIIAVQAAR</sequence>
<dbReference type="Proteomes" id="UP000254866">
    <property type="component" value="Unassembled WGS sequence"/>
</dbReference>
<dbReference type="EMBL" id="NPIC01000001">
    <property type="protein sequence ID" value="RDL41224.1"/>
    <property type="molecule type" value="Genomic_DNA"/>
</dbReference>
<protein>
    <submittedName>
        <fullName evidence="1">Uncharacterized protein</fullName>
    </submittedName>
</protein>
<dbReference type="GeneID" id="43594052"/>
<reference evidence="1 2" key="1">
    <citation type="journal article" date="2018" name="IMA Fungus">
        <title>IMA Genome-F 9: Draft genome sequence of Annulohypoxylon stygium, Aspergillus mulundensis, Berkeleyomyces basicola (syn. Thielaviopsis basicola), Ceratocystis smalleyi, two Cercospora beticola strains, Coleophoma cylindrospora, Fusarium fracticaudum, Phialophora cf. hyalina, and Morchella septimelata.</title>
        <authorList>
            <person name="Wingfield B.D."/>
            <person name="Bills G.F."/>
            <person name="Dong Y."/>
            <person name="Huang W."/>
            <person name="Nel W.J."/>
            <person name="Swalarsk-Parry B.S."/>
            <person name="Vaghefi N."/>
            <person name="Wilken P.M."/>
            <person name="An Z."/>
            <person name="de Beer Z.W."/>
            <person name="De Vos L."/>
            <person name="Chen L."/>
            <person name="Duong T.A."/>
            <person name="Gao Y."/>
            <person name="Hammerbacher A."/>
            <person name="Kikkert J.R."/>
            <person name="Li Y."/>
            <person name="Li H."/>
            <person name="Li K."/>
            <person name="Li Q."/>
            <person name="Liu X."/>
            <person name="Ma X."/>
            <person name="Naidoo K."/>
            <person name="Pethybridge S.J."/>
            <person name="Sun J."/>
            <person name="Steenkamp E.T."/>
            <person name="van der Nest M.A."/>
            <person name="van Wyk S."/>
            <person name="Wingfield M.J."/>
            <person name="Xiong C."/>
            <person name="Yue Q."/>
            <person name="Zhang X."/>
        </authorList>
    </citation>
    <scope>NUCLEOTIDE SEQUENCE [LARGE SCALE GENOMIC DNA]</scope>
    <source>
        <strain evidence="1 2">BP 5553</strain>
    </source>
</reference>
<dbReference type="AlphaFoldDB" id="A0A370U0D6"/>
<evidence type="ECO:0000313" key="1">
    <source>
        <dbReference type="EMBL" id="RDL41224.1"/>
    </source>
</evidence>
<evidence type="ECO:0000313" key="2">
    <source>
        <dbReference type="Proteomes" id="UP000254866"/>
    </source>
</evidence>
<proteinExistence type="predicted"/>
<comment type="caution">
    <text evidence="1">The sequence shown here is derived from an EMBL/GenBank/DDBJ whole genome shotgun (WGS) entry which is preliminary data.</text>
</comment>
<gene>
    <name evidence="1" type="ORF">BP5553_01203</name>
</gene>
<organism evidence="1 2">
    <name type="scientific">Venustampulla echinocandica</name>
    <dbReference type="NCBI Taxonomy" id="2656787"/>
    <lineage>
        <taxon>Eukaryota</taxon>
        <taxon>Fungi</taxon>
        <taxon>Dikarya</taxon>
        <taxon>Ascomycota</taxon>
        <taxon>Pezizomycotina</taxon>
        <taxon>Leotiomycetes</taxon>
        <taxon>Helotiales</taxon>
        <taxon>Pleuroascaceae</taxon>
        <taxon>Venustampulla</taxon>
    </lineage>
</organism>
<name>A0A370U0D6_9HELO</name>
<dbReference type="RefSeq" id="XP_031873880.1">
    <property type="nucleotide sequence ID" value="XM_032009826.1"/>
</dbReference>
<accession>A0A370U0D6</accession>
<keyword evidence="2" id="KW-1185">Reference proteome</keyword>